<feature type="active site" description="Acyl-thioester intermediate" evidence="3">
    <location>
        <position position="126"/>
    </location>
</feature>
<dbReference type="NCBIfam" id="NF006157">
    <property type="entry name" value="PRK08300.1"/>
    <property type="match status" value="1"/>
</dbReference>
<dbReference type="HAMAP" id="MF_01657">
    <property type="entry name" value="Ac_ald_DH_ac"/>
    <property type="match status" value="1"/>
</dbReference>
<feature type="domain" description="Semialdehyde dehydrogenase NAD-binding" evidence="4">
    <location>
        <begin position="5"/>
        <end position="118"/>
    </location>
</feature>
<accession>A0ABX3ZHL4</accession>
<protein>
    <recommendedName>
        <fullName evidence="3">Acetaldehyde dehydrogenase</fullName>
        <ecNumber evidence="3">1.2.1.10</ecNumber>
    </recommendedName>
    <alternativeName>
        <fullName evidence="3">Acetaldehyde dehydrogenase [acetylating]</fullName>
    </alternativeName>
</protein>
<dbReference type="Pfam" id="PF09290">
    <property type="entry name" value="AcetDehyd-dimer"/>
    <property type="match status" value="1"/>
</dbReference>
<sequence>MTKLKVGIIGSGNIGTDLMYKIERCDALEMAVMVGIDPQSEGLARARERGYIAIENGIEGFKSQLDLVDIVFDATSAYAHRENYEVIKAAGKKMIDLTPAAIGPFTVPPVNLSEHFEKDNVNMVTCGGQATIPVVAAISRVVPVDYAEIVATVASKSAGPGTRANIDEFTRTTANAIEVVGGAKKGKAIIILNPAEPPIMMRDTVHALVAETGKEEEIRASIKEMIEEVKTYVPGYRLCGEPIFEGNKVSVLLEVEGIGDFFPPYSGNLDIMTAAAARVANELAKNLIAQGAVVR</sequence>
<dbReference type="Proteomes" id="UP000196594">
    <property type="component" value="Unassembled WGS sequence"/>
</dbReference>
<comment type="catalytic activity">
    <reaction evidence="3">
        <text>acetaldehyde + NAD(+) + CoA = acetyl-CoA + NADH + H(+)</text>
        <dbReference type="Rhea" id="RHEA:23288"/>
        <dbReference type="ChEBI" id="CHEBI:15343"/>
        <dbReference type="ChEBI" id="CHEBI:15378"/>
        <dbReference type="ChEBI" id="CHEBI:57287"/>
        <dbReference type="ChEBI" id="CHEBI:57288"/>
        <dbReference type="ChEBI" id="CHEBI:57540"/>
        <dbReference type="ChEBI" id="CHEBI:57945"/>
        <dbReference type="EC" id="1.2.1.10"/>
    </reaction>
</comment>
<keyword evidence="3" id="KW-0058">Aromatic hydrocarbons catabolism</keyword>
<organism evidence="5 6">
    <name type="scientific">Solibacillus kalamii</name>
    <dbReference type="NCBI Taxonomy" id="1748298"/>
    <lineage>
        <taxon>Bacteria</taxon>
        <taxon>Bacillati</taxon>
        <taxon>Bacillota</taxon>
        <taxon>Bacilli</taxon>
        <taxon>Bacillales</taxon>
        <taxon>Caryophanaceae</taxon>
        <taxon>Solibacillus</taxon>
    </lineage>
</organism>
<dbReference type="InterPro" id="IPR003361">
    <property type="entry name" value="Acetaldehyde_dehydrogenase"/>
</dbReference>
<evidence type="ECO:0000259" key="4">
    <source>
        <dbReference type="SMART" id="SM00859"/>
    </source>
</evidence>
<dbReference type="SUPFAM" id="SSF51735">
    <property type="entry name" value="NAD(P)-binding Rossmann-fold domains"/>
    <property type="match status" value="1"/>
</dbReference>
<dbReference type="EC" id="1.2.1.10" evidence="3"/>
<dbReference type="EMBL" id="NHNT01000004">
    <property type="protein sequence ID" value="OUZ39230.1"/>
    <property type="molecule type" value="Genomic_DNA"/>
</dbReference>
<proteinExistence type="inferred from homology"/>
<dbReference type="Gene3D" id="3.30.360.10">
    <property type="entry name" value="Dihydrodipicolinate Reductase, domain 2"/>
    <property type="match status" value="1"/>
</dbReference>
<dbReference type="SMART" id="SM00859">
    <property type="entry name" value="Semialdhyde_dh"/>
    <property type="match status" value="1"/>
</dbReference>
<keyword evidence="2 3" id="KW-0520">NAD</keyword>
<dbReference type="InterPro" id="IPR015426">
    <property type="entry name" value="Acetylaldehyde_DH_C"/>
</dbReference>
<keyword evidence="3" id="KW-0560">Oxidoreductase</keyword>
<evidence type="ECO:0000256" key="1">
    <source>
        <dbReference type="ARBA" id="ARBA00009244"/>
    </source>
</evidence>
<dbReference type="Pfam" id="PF01118">
    <property type="entry name" value="Semialdhyde_dh"/>
    <property type="match status" value="1"/>
</dbReference>
<evidence type="ECO:0000313" key="6">
    <source>
        <dbReference type="Proteomes" id="UP000196594"/>
    </source>
</evidence>
<reference evidence="5 6" key="1">
    <citation type="journal article" date="2017" name="Int. J. Syst. Evol. Microbiol.">
        <title>Solibacillus kalamii sp. nov., isolated from a high-efficiency particulate arrestance filter system used in the International Space Station.</title>
        <authorList>
            <person name="Checinska Sielaff A."/>
            <person name="Kumar R.M."/>
            <person name="Pal D."/>
            <person name="Mayilraj S."/>
            <person name="Venkateswaran K."/>
        </authorList>
    </citation>
    <scope>NUCLEOTIDE SEQUENCE [LARGE SCALE GENOMIC DNA]</scope>
    <source>
        <strain evidence="5 6">ISSFR-015</strain>
    </source>
</reference>
<dbReference type="NCBIfam" id="TIGR03215">
    <property type="entry name" value="ac_ald_DH_ac"/>
    <property type="match status" value="1"/>
</dbReference>
<dbReference type="SUPFAM" id="SSF55347">
    <property type="entry name" value="Glyceraldehyde-3-phosphate dehydrogenase-like, C-terminal domain"/>
    <property type="match status" value="1"/>
</dbReference>
<dbReference type="PIRSF" id="PIRSF015689">
    <property type="entry name" value="Actaldh_dh_actl"/>
    <property type="match status" value="1"/>
</dbReference>
<evidence type="ECO:0000256" key="2">
    <source>
        <dbReference type="ARBA" id="ARBA00023027"/>
    </source>
</evidence>
<dbReference type="Gene3D" id="3.40.50.720">
    <property type="entry name" value="NAD(P)-binding Rossmann-like Domain"/>
    <property type="match status" value="1"/>
</dbReference>
<feature type="binding site" evidence="3">
    <location>
        <position position="268"/>
    </location>
    <ligand>
        <name>NAD(+)</name>
        <dbReference type="ChEBI" id="CHEBI:57540"/>
    </ligand>
</feature>
<dbReference type="RefSeq" id="WP_087617067.1">
    <property type="nucleotide sequence ID" value="NZ_JAFBEY010000003.1"/>
</dbReference>
<keyword evidence="6" id="KW-1185">Reference proteome</keyword>
<comment type="similarity">
    <text evidence="1 3">Belongs to the acetaldehyde dehydrogenase family.</text>
</comment>
<gene>
    <name evidence="5" type="ORF">CBM15_08200</name>
</gene>
<name>A0ABX3ZHL4_9BACL</name>
<evidence type="ECO:0000256" key="3">
    <source>
        <dbReference type="HAMAP-Rule" id="MF_01657"/>
    </source>
</evidence>
<feature type="binding site" evidence="3">
    <location>
        <begin position="157"/>
        <end position="165"/>
    </location>
    <ligand>
        <name>NAD(+)</name>
        <dbReference type="ChEBI" id="CHEBI:57540"/>
    </ligand>
</feature>
<comment type="caution">
    <text evidence="5">The sequence shown here is derived from an EMBL/GenBank/DDBJ whole genome shotgun (WGS) entry which is preliminary data.</text>
</comment>
<evidence type="ECO:0000313" key="5">
    <source>
        <dbReference type="EMBL" id="OUZ39230.1"/>
    </source>
</evidence>
<dbReference type="InterPro" id="IPR036291">
    <property type="entry name" value="NAD(P)-bd_dom_sf"/>
</dbReference>
<feature type="binding site" evidence="3">
    <location>
        <begin position="11"/>
        <end position="14"/>
    </location>
    <ligand>
        <name>NAD(+)</name>
        <dbReference type="ChEBI" id="CHEBI:57540"/>
    </ligand>
</feature>
<dbReference type="CDD" id="cd23933">
    <property type="entry name" value="ALDH_C"/>
    <property type="match status" value="1"/>
</dbReference>
<dbReference type="InterPro" id="IPR000534">
    <property type="entry name" value="Semialdehyde_DH_NAD-bd"/>
</dbReference>